<name>A0A3D0ZSV0_UNCKA</name>
<dbReference type="PANTHER" id="PTHR34700:SF4">
    <property type="entry name" value="PHAGE-LIKE ELEMENT PBSX PROTEIN XKDP"/>
    <property type="match status" value="1"/>
</dbReference>
<protein>
    <recommendedName>
        <fullName evidence="2">LysM domain-containing protein</fullName>
    </recommendedName>
</protein>
<dbReference type="Proteomes" id="UP000263336">
    <property type="component" value="Unassembled WGS sequence"/>
</dbReference>
<keyword evidence="1" id="KW-0472">Membrane</keyword>
<dbReference type="Pfam" id="PF01476">
    <property type="entry name" value="LysM"/>
    <property type="match status" value="1"/>
</dbReference>
<dbReference type="InterPro" id="IPR052196">
    <property type="entry name" value="Bact_Kbp"/>
</dbReference>
<dbReference type="EMBL" id="DOZN01000021">
    <property type="protein sequence ID" value="HCC42494.1"/>
    <property type="molecule type" value="Genomic_DNA"/>
</dbReference>
<keyword evidence="1" id="KW-0812">Transmembrane</keyword>
<dbReference type="InterPro" id="IPR018392">
    <property type="entry name" value="LysM"/>
</dbReference>
<comment type="caution">
    <text evidence="3">The sequence shown here is derived from an EMBL/GenBank/DDBJ whole genome shotgun (WGS) entry which is preliminary data.</text>
</comment>
<dbReference type="Gene3D" id="3.10.350.10">
    <property type="entry name" value="LysM domain"/>
    <property type="match status" value="1"/>
</dbReference>
<dbReference type="AlphaFoldDB" id="A0A3D0ZSV0"/>
<sequence length="163" mass="17349">MSTNTKENPSERDGLALIIGGLFIVALVFAAYNYFNKSSEEISKTQKEVVFQDESASDGIEGDVNGEAAADKNLPPTVAGTISNGSANRIIKAEWVATDYKEGDIQGASYTVKSGDTLWEIAEGTYGDGTQWTKILEANKSDVGFLVSGQQALIIPGQVLVLP</sequence>
<dbReference type="SMART" id="SM00257">
    <property type="entry name" value="LysM"/>
    <property type="match status" value="1"/>
</dbReference>
<feature type="transmembrane region" description="Helical" evidence="1">
    <location>
        <begin position="15"/>
        <end position="35"/>
    </location>
</feature>
<organism evidence="3 4">
    <name type="scientific">candidate division WWE3 bacterium</name>
    <dbReference type="NCBI Taxonomy" id="2053526"/>
    <lineage>
        <taxon>Bacteria</taxon>
        <taxon>Katanobacteria</taxon>
    </lineage>
</organism>
<keyword evidence="1" id="KW-1133">Transmembrane helix</keyword>
<dbReference type="CDD" id="cd00118">
    <property type="entry name" value="LysM"/>
    <property type="match status" value="1"/>
</dbReference>
<reference evidence="3 4" key="1">
    <citation type="journal article" date="2018" name="Nat. Biotechnol.">
        <title>A standardized bacterial taxonomy based on genome phylogeny substantially revises the tree of life.</title>
        <authorList>
            <person name="Parks D.H."/>
            <person name="Chuvochina M."/>
            <person name="Waite D.W."/>
            <person name="Rinke C."/>
            <person name="Skarshewski A."/>
            <person name="Chaumeil P.A."/>
            <person name="Hugenholtz P."/>
        </authorList>
    </citation>
    <scope>NUCLEOTIDE SEQUENCE [LARGE SCALE GENOMIC DNA]</scope>
    <source>
        <strain evidence="3">UBA11701</strain>
    </source>
</reference>
<gene>
    <name evidence="3" type="ORF">DEP93_03400</name>
</gene>
<evidence type="ECO:0000313" key="4">
    <source>
        <dbReference type="Proteomes" id="UP000263336"/>
    </source>
</evidence>
<evidence type="ECO:0000259" key="2">
    <source>
        <dbReference type="PROSITE" id="PS51782"/>
    </source>
</evidence>
<accession>A0A3D0ZSV0</accession>
<dbReference type="SUPFAM" id="SSF54106">
    <property type="entry name" value="LysM domain"/>
    <property type="match status" value="1"/>
</dbReference>
<proteinExistence type="predicted"/>
<evidence type="ECO:0000256" key="1">
    <source>
        <dbReference type="SAM" id="Phobius"/>
    </source>
</evidence>
<feature type="domain" description="LysM" evidence="2">
    <location>
        <begin position="108"/>
        <end position="162"/>
    </location>
</feature>
<dbReference type="PROSITE" id="PS51782">
    <property type="entry name" value="LYSM"/>
    <property type="match status" value="1"/>
</dbReference>
<dbReference type="PANTHER" id="PTHR34700">
    <property type="entry name" value="POTASSIUM BINDING PROTEIN KBP"/>
    <property type="match status" value="1"/>
</dbReference>
<dbReference type="InterPro" id="IPR036779">
    <property type="entry name" value="LysM_dom_sf"/>
</dbReference>
<evidence type="ECO:0000313" key="3">
    <source>
        <dbReference type="EMBL" id="HCC42494.1"/>
    </source>
</evidence>